<accession>A0A2M6ITY7</accession>
<evidence type="ECO:0000256" key="3">
    <source>
        <dbReference type="ARBA" id="ARBA00022884"/>
    </source>
</evidence>
<dbReference type="Proteomes" id="UP000231056">
    <property type="component" value="Unassembled WGS sequence"/>
</dbReference>
<dbReference type="AlphaFoldDB" id="A0A2M6ITY7"/>
<dbReference type="InterPro" id="IPR018079">
    <property type="entry name" value="Ribosomal_uS4_CS"/>
</dbReference>
<keyword evidence="2 7" id="KW-0699">rRNA-binding</keyword>
<dbReference type="SMART" id="SM00363">
    <property type="entry name" value="S4"/>
    <property type="match status" value="1"/>
</dbReference>
<dbReference type="EMBL" id="PCVM01000072">
    <property type="protein sequence ID" value="PIQ73320.1"/>
    <property type="molecule type" value="Genomic_DNA"/>
</dbReference>
<dbReference type="InterPro" id="IPR022801">
    <property type="entry name" value="Ribosomal_uS4"/>
</dbReference>
<dbReference type="PANTHER" id="PTHR11831:SF4">
    <property type="entry name" value="SMALL RIBOSOMAL SUBUNIT PROTEIN US4M"/>
    <property type="match status" value="1"/>
</dbReference>
<evidence type="ECO:0000256" key="6">
    <source>
        <dbReference type="ARBA" id="ARBA00035254"/>
    </source>
</evidence>
<keyword evidence="4 7" id="KW-0689">Ribosomal protein</keyword>
<feature type="domain" description="Small ribosomal subunit protein uS4 N-terminal" evidence="11">
    <location>
        <begin position="2"/>
        <end position="100"/>
    </location>
</feature>
<dbReference type="GO" id="GO:0042274">
    <property type="term" value="P:ribosomal small subunit biogenesis"/>
    <property type="evidence" value="ECO:0007669"/>
    <property type="project" value="TreeGrafter"/>
</dbReference>
<dbReference type="InterPro" id="IPR001912">
    <property type="entry name" value="Ribosomal_uS4_N"/>
</dbReference>
<keyword evidence="5 7" id="KW-0687">Ribonucleoprotein</keyword>
<comment type="function">
    <text evidence="7">With S5 and S12 plays an important role in translational accuracy.</text>
</comment>
<dbReference type="HAMAP" id="MF_01306_B">
    <property type="entry name" value="Ribosomal_uS4_B"/>
    <property type="match status" value="1"/>
</dbReference>
<comment type="subunit">
    <text evidence="7">Part of the 30S ribosomal subunit. Contacts protein S5. The interaction surface between S4 and S5 is involved in control of translational fidelity.</text>
</comment>
<evidence type="ECO:0000313" key="12">
    <source>
        <dbReference type="EMBL" id="PIQ73320.1"/>
    </source>
</evidence>
<dbReference type="FunFam" id="3.10.290.10:FF:000001">
    <property type="entry name" value="30S ribosomal protein S4"/>
    <property type="match status" value="1"/>
</dbReference>
<comment type="similarity">
    <text evidence="1 7 8">Belongs to the universal ribosomal protein uS4 family.</text>
</comment>
<evidence type="ECO:0000256" key="9">
    <source>
        <dbReference type="SAM" id="MobiDB-lite"/>
    </source>
</evidence>
<dbReference type="InterPro" id="IPR036986">
    <property type="entry name" value="S4_RNA-bd_sf"/>
</dbReference>
<feature type="domain" description="RNA-binding S4" evidence="10">
    <location>
        <begin position="101"/>
        <end position="162"/>
    </location>
</feature>
<name>A0A2M6ITY7_9BACT</name>
<evidence type="ECO:0000256" key="1">
    <source>
        <dbReference type="ARBA" id="ARBA00007465"/>
    </source>
</evidence>
<dbReference type="SUPFAM" id="SSF55174">
    <property type="entry name" value="Alpha-L RNA-binding motif"/>
    <property type="match status" value="1"/>
</dbReference>
<dbReference type="PROSITE" id="PS00632">
    <property type="entry name" value="RIBOSOMAL_S4"/>
    <property type="match status" value="1"/>
</dbReference>
<comment type="function">
    <text evidence="7">One of the primary rRNA binding proteins, it binds directly to 16S rRNA where it nucleates assembly of the body of the 30S subunit.</text>
</comment>
<dbReference type="Pfam" id="PF01479">
    <property type="entry name" value="S4"/>
    <property type="match status" value="1"/>
</dbReference>
<comment type="caution">
    <text evidence="12">The sequence shown here is derived from an EMBL/GenBank/DDBJ whole genome shotgun (WGS) entry which is preliminary data.</text>
</comment>
<evidence type="ECO:0000256" key="7">
    <source>
        <dbReference type="HAMAP-Rule" id="MF_01306"/>
    </source>
</evidence>
<dbReference type="Gene3D" id="3.10.290.10">
    <property type="entry name" value="RNA-binding S4 domain"/>
    <property type="match status" value="1"/>
</dbReference>
<organism evidence="12 13">
    <name type="scientific">Candidatus Roizmanbacteria bacterium CG11_big_fil_rev_8_21_14_0_20_36_8</name>
    <dbReference type="NCBI Taxonomy" id="1974856"/>
    <lineage>
        <taxon>Bacteria</taxon>
        <taxon>Candidatus Roizmaniibacteriota</taxon>
    </lineage>
</organism>
<dbReference type="GO" id="GO:0015935">
    <property type="term" value="C:small ribosomal subunit"/>
    <property type="evidence" value="ECO:0007669"/>
    <property type="project" value="InterPro"/>
</dbReference>
<dbReference type="NCBIfam" id="TIGR01017">
    <property type="entry name" value="rpsD_bact"/>
    <property type="match status" value="1"/>
</dbReference>
<dbReference type="InterPro" id="IPR002942">
    <property type="entry name" value="S4_RNA-bd"/>
</dbReference>
<proteinExistence type="inferred from homology"/>
<evidence type="ECO:0000256" key="8">
    <source>
        <dbReference type="RuleBase" id="RU003699"/>
    </source>
</evidence>
<evidence type="ECO:0000259" key="11">
    <source>
        <dbReference type="SMART" id="SM01390"/>
    </source>
</evidence>
<dbReference type="SMART" id="SM01390">
    <property type="entry name" value="Ribosomal_S4"/>
    <property type="match status" value="1"/>
</dbReference>
<dbReference type="NCBIfam" id="NF003717">
    <property type="entry name" value="PRK05327.1"/>
    <property type="match status" value="1"/>
</dbReference>
<evidence type="ECO:0000256" key="4">
    <source>
        <dbReference type="ARBA" id="ARBA00022980"/>
    </source>
</evidence>
<dbReference type="CDD" id="cd00165">
    <property type="entry name" value="S4"/>
    <property type="match status" value="1"/>
</dbReference>
<dbReference type="Gene3D" id="1.10.1050.10">
    <property type="entry name" value="Ribosomal Protein S4 Delta 41, Chain A, domain 1"/>
    <property type="match status" value="1"/>
</dbReference>
<feature type="region of interest" description="Disordered" evidence="9">
    <location>
        <begin position="29"/>
        <end position="59"/>
    </location>
</feature>
<keyword evidence="3 7" id="KW-0694">RNA-binding</keyword>
<dbReference type="GO" id="GO:0003735">
    <property type="term" value="F:structural constituent of ribosome"/>
    <property type="evidence" value="ECO:0007669"/>
    <property type="project" value="InterPro"/>
</dbReference>
<reference evidence="12 13" key="1">
    <citation type="submission" date="2017-09" db="EMBL/GenBank/DDBJ databases">
        <title>Depth-based differentiation of microbial function through sediment-hosted aquifers and enrichment of novel symbionts in the deep terrestrial subsurface.</title>
        <authorList>
            <person name="Probst A.J."/>
            <person name="Ladd B."/>
            <person name="Jarett J.K."/>
            <person name="Geller-Mcgrath D.E."/>
            <person name="Sieber C.M."/>
            <person name="Emerson J.B."/>
            <person name="Anantharaman K."/>
            <person name="Thomas B.C."/>
            <person name="Malmstrom R."/>
            <person name="Stieglmeier M."/>
            <person name="Klingl A."/>
            <person name="Woyke T."/>
            <person name="Ryan C.M."/>
            <person name="Banfield J.F."/>
        </authorList>
    </citation>
    <scope>NUCLEOTIDE SEQUENCE [LARGE SCALE GENOMIC DNA]</scope>
    <source>
        <strain evidence="12">CG11_big_fil_rev_8_21_14_0_20_36_8</strain>
    </source>
</reference>
<evidence type="ECO:0000313" key="13">
    <source>
        <dbReference type="Proteomes" id="UP000231056"/>
    </source>
</evidence>
<protein>
    <recommendedName>
        <fullName evidence="6 7">Small ribosomal subunit protein uS4</fullName>
    </recommendedName>
</protein>
<dbReference type="InterPro" id="IPR005709">
    <property type="entry name" value="Ribosomal_uS4_bac-type"/>
</dbReference>
<dbReference type="GO" id="GO:0019843">
    <property type="term" value="F:rRNA binding"/>
    <property type="evidence" value="ECO:0007669"/>
    <property type="project" value="UniProtKB-UniRule"/>
</dbReference>
<evidence type="ECO:0000256" key="2">
    <source>
        <dbReference type="ARBA" id="ARBA00022730"/>
    </source>
</evidence>
<evidence type="ECO:0000259" key="10">
    <source>
        <dbReference type="SMART" id="SM00363"/>
    </source>
</evidence>
<dbReference type="PROSITE" id="PS50889">
    <property type="entry name" value="S4"/>
    <property type="match status" value="1"/>
</dbReference>
<dbReference type="PANTHER" id="PTHR11831">
    <property type="entry name" value="30S 40S RIBOSOMAL PROTEIN"/>
    <property type="match status" value="1"/>
</dbReference>
<sequence>MRYTGPRNKIARRENLDLGLKTSGSKAHASLFKKLNIKPGQHGAGRGKRRRKDTEHAKQLREKQKLAYMFGVTESKLKQYFKTASRKKGNTAIHLGELLERRLDNVVYRLGYTPTRAAARQLVNHGHVNVNESIVSIASYQVRNGEKIEFAKKETREIPYIAEFQSQTDAIIPEWLTAKKTSGTITSTPDNSIISQQINLRLVIEFYSR</sequence>
<dbReference type="GO" id="GO:0006412">
    <property type="term" value="P:translation"/>
    <property type="evidence" value="ECO:0007669"/>
    <property type="project" value="UniProtKB-UniRule"/>
</dbReference>
<evidence type="ECO:0000256" key="5">
    <source>
        <dbReference type="ARBA" id="ARBA00023274"/>
    </source>
</evidence>
<gene>
    <name evidence="7" type="primary">rpsD</name>
    <name evidence="12" type="ORF">COV58_03140</name>
</gene>
<dbReference type="Pfam" id="PF00163">
    <property type="entry name" value="Ribosomal_S4"/>
    <property type="match status" value="1"/>
</dbReference>